<protein>
    <submittedName>
        <fullName evidence="2">Uncharacterized protein</fullName>
    </submittedName>
</protein>
<sequence>MLLKVVRYKKMQITTLLSNCDLCAVQGAVMFVSIFAVFWICVVDSRQYDNRLRATAFGFAYNNSLISAKSPIPSTHEKLRQAMIFTKLDLRSTYNLIHITV</sequence>
<keyword evidence="3" id="KW-1185">Reference proteome</keyword>
<evidence type="ECO:0000313" key="2">
    <source>
        <dbReference type="EMBL" id="KAK1805774.1"/>
    </source>
</evidence>
<keyword evidence="1" id="KW-1133">Transmembrane helix</keyword>
<dbReference type="AlphaFoldDB" id="A0AAD9E637"/>
<feature type="transmembrane region" description="Helical" evidence="1">
    <location>
        <begin position="24"/>
        <end position="43"/>
    </location>
</feature>
<name>A0AAD9E637_9TELE</name>
<comment type="caution">
    <text evidence="2">The sequence shown here is derived from an EMBL/GenBank/DDBJ whole genome shotgun (WGS) entry which is preliminary data.</text>
</comment>
<evidence type="ECO:0000313" key="3">
    <source>
        <dbReference type="Proteomes" id="UP001239994"/>
    </source>
</evidence>
<keyword evidence="1" id="KW-0472">Membrane</keyword>
<accession>A0AAD9E637</accession>
<evidence type="ECO:0000256" key="1">
    <source>
        <dbReference type="SAM" id="Phobius"/>
    </source>
</evidence>
<organism evidence="2 3">
    <name type="scientific">Electrophorus voltai</name>
    <dbReference type="NCBI Taxonomy" id="2609070"/>
    <lineage>
        <taxon>Eukaryota</taxon>
        <taxon>Metazoa</taxon>
        <taxon>Chordata</taxon>
        <taxon>Craniata</taxon>
        <taxon>Vertebrata</taxon>
        <taxon>Euteleostomi</taxon>
        <taxon>Actinopterygii</taxon>
        <taxon>Neopterygii</taxon>
        <taxon>Teleostei</taxon>
        <taxon>Ostariophysi</taxon>
        <taxon>Gymnotiformes</taxon>
        <taxon>Gymnotoidei</taxon>
        <taxon>Gymnotidae</taxon>
        <taxon>Electrophorus</taxon>
    </lineage>
</organism>
<proteinExistence type="predicted"/>
<dbReference type="Proteomes" id="UP001239994">
    <property type="component" value="Unassembled WGS sequence"/>
</dbReference>
<dbReference type="EMBL" id="JAROKS010000002">
    <property type="protein sequence ID" value="KAK1805774.1"/>
    <property type="molecule type" value="Genomic_DNA"/>
</dbReference>
<reference evidence="2" key="1">
    <citation type="submission" date="2023-03" db="EMBL/GenBank/DDBJ databases">
        <title>Electrophorus voltai genome.</title>
        <authorList>
            <person name="Bian C."/>
        </authorList>
    </citation>
    <scope>NUCLEOTIDE SEQUENCE</scope>
    <source>
        <strain evidence="2">CB-2022</strain>
        <tissue evidence="2">Muscle</tissue>
    </source>
</reference>
<gene>
    <name evidence="2" type="ORF">P4O66_001954</name>
</gene>
<keyword evidence="1" id="KW-0812">Transmembrane</keyword>